<dbReference type="Pfam" id="PF00440">
    <property type="entry name" value="TetR_N"/>
    <property type="match status" value="1"/>
</dbReference>
<keyword evidence="5" id="KW-1185">Reference proteome</keyword>
<evidence type="ECO:0000313" key="5">
    <source>
        <dbReference type="Proteomes" id="UP000283523"/>
    </source>
</evidence>
<dbReference type="PRINTS" id="PR00455">
    <property type="entry name" value="HTHTETR"/>
</dbReference>
<evidence type="ECO:0000256" key="1">
    <source>
        <dbReference type="ARBA" id="ARBA00023125"/>
    </source>
</evidence>
<dbReference type="AlphaFoldDB" id="A0A418M6G8"/>
<dbReference type="InterPro" id="IPR009057">
    <property type="entry name" value="Homeodomain-like_sf"/>
</dbReference>
<accession>A0A418M6G8</accession>
<comment type="caution">
    <text evidence="4">The sequence shown here is derived from an EMBL/GenBank/DDBJ whole genome shotgun (WGS) entry which is preliminary data.</text>
</comment>
<dbReference type="Proteomes" id="UP000283523">
    <property type="component" value="Unassembled WGS sequence"/>
</dbReference>
<dbReference type="InterPro" id="IPR050109">
    <property type="entry name" value="HTH-type_TetR-like_transc_reg"/>
</dbReference>
<sequence>MAEDVQDTEQKIKNAARKIFLEQGYEGAKIRQIADEAGVNLAMVNYYFRSKELLFKSIYIDTFREFLGRMVMMLNEQTPLEVKIWKIIDRYTDFILENPLLPMFVLSEQRQEGVPIFKELNIKGIIENSFFRKQLLEEAEKGTIRTVEPLQVIITIMSSVIFPVMAKPIVSYVGAFDEAGFRQFMETRKQIVPEMIMAYLRQT</sequence>
<organism evidence="4 5">
    <name type="scientific">Fibrisoma montanum</name>
    <dbReference type="NCBI Taxonomy" id="2305895"/>
    <lineage>
        <taxon>Bacteria</taxon>
        <taxon>Pseudomonadati</taxon>
        <taxon>Bacteroidota</taxon>
        <taxon>Cytophagia</taxon>
        <taxon>Cytophagales</taxon>
        <taxon>Spirosomataceae</taxon>
        <taxon>Fibrisoma</taxon>
    </lineage>
</organism>
<keyword evidence="1 2" id="KW-0238">DNA-binding</keyword>
<dbReference type="EMBL" id="QXED01000005">
    <property type="protein sequence ID" value="RIV21431.1"/>
    <property type="molecule type" value="Genomic_DNA"/>
</dbReference>
<proteinExistence type="predicted"/>
<dbReference type="SUPFAM" id="SSF46689">
    <property type="entry name" value="Homeodomain-like"/>
    <property type="match status" value="1"/>
</dbReference>
<dbReference type="Gene3D" id="1.10.357.10">
    <property type="entry name" value="Tetracycline Repressor, domain 2"/>
    <property type="match status" value="1"/>
</dbReference>
<dbReference type="PANTHER" id="PTHR30328">
    <property type="entry name" value="TRANSCRIPTIONAL REPRESSOR"/>
    <property type="match status" value="1"/>
</dbReference>
<evidence type="ECO:0000313" key="4">
    <source>
        <dbReference type="EMBL" id="RIV21431.1"/>
    </source>
</evidence>
<dbReference type="RefSeq" id="WP_119669225.1">
    <property type="nucleotide sequence ID" value="NZ_QXED01000005.1"/>
</dbReference>
<dbReference type="SUPFAM" id="SSF48498">
    <property type="entry name" value="Tetracyclin repressor-like, C-terminal domain"/>
    <property type="match status" value="1"/>
</dbReference>
<dbReference type="InterPro" id="IPR036271">
    <property type="entry name" value="Tet_transcr_reg_TetR-rel_C_sf"/>
</dbReference>
<feature type="domain" description="HTH tetR-type" evidence="3">
    <location>
        <begin position="6"/>
        <end position="66"/>
    </location>
</feature>
<dbReference type="PROSITE" id="PS50977">
    <property type="entry name" value="HTH_TETR_2"/>
    <property type="match status" value="1"/>
</dbReference>
<reference evidence="4 5" key="1">
    <citation type="submission" date="2018-08" db="EMBL/GenBank/DDBJ databases">
        <title>Fibrisoma montanum sp. nov., isolated from Danxia mountain soil.</title>
        <authorList>
            <person name="Huang Y."/>
        </authorList>
    </citation>
    <scope>NUCLEOTIDE SEQUENCE [LARGE SCALE GENOMIC DNA]</scope>
    <source>
        <strain evidence="4 5">HYT19</strain>
    </source>
</reference>
<gene>
    <name evidence="4" type="ORF">DYU11_18670</name>
</gene>
<protein>
    <submittedName>
        <fullName evidence="4">TetR/AcrR family transcriptional regulator</fullName>
    </submittedName>
</protein>
<evidence type="ECO:0000259" key="3">
    <source>
        <dbReference type="PROSITE" id="PS50977"/>
    </source>
</evidence>
<evidence type="ECO:0000256" key="2">
    <source>
        <dbReference type="PROSITE-ProRule" id="PRU00335"/>
    </source>
</evidence>
<name>A0A418M6G8_9BACT</name>
<dbReference type="GO" id="GO:0003677">
    <property type="term" value="F:DNA binding"/>
    <property type="evidence" value="ECO:0007669"/>
    <property type="project" value="UniProtKB-UniRule"/>
</dbReference>
<feature type="DNA-binding region" description="H-T-H motif" evidence="2">
    <location>
        <begin position="29"/>
        <end position="48"/>
    </location>
</feature>
<dbReference type="InterPro" id="IPR001647">
    <property type="entry name" value="HTH_TetR"/>
</dbReference>
<dbReference type="PANTHER" id="PTHR30328:SF54">
    <property type="entry name" value="HTH-TYPE TRANSCRIPTIONAL REPRESSOR SCO4008"/>
    <property type="match status" value="1"/>
</dbReference>
<dbReference type="OrthoDB" id="9789566at2"/>